<keyword evidence="3" id="KW-1185">Reference proteome</keyword>
<name>A0A1R1S783_9ACTN</name>
<feature type="transmembrane region" description="Helical" evidence="1">
    <location>
        <begin position="20"/>
        <end position="44"/>
    </location>
</feature>
<proteinExistence type="predicted"/>
<keyword evidence="1" id="KW-1133">Transmembrane helix</keyword>
<keyword evidence="1" id="KW-0812">Transmembrane</keyword>
<dbReference type="EMBL" id="ASQP01000481">
    <property type="protein sequence ID" value="OMI34175.1"/>
    <property type="molecule type" value="Genomic_DNA"/>
</dbReference>
<reference evidence="2 3" key="1">
    <citation type="submission" date="2013-05" db="EMBL/GenBank/DDBJ databases">
        <title>Genome sequence of Streptomyces sparsogenes DSM 40356.</title>
        <authorList>
            <person name="Coyne S."/>
            <person name="Seebeck F.P."/>
        </authorList>
    </citation>
    <scope>NUCLEOTIDE SEQUENCE [LARGE SCALE GENOMIC DNA]</scope>
    <source>
        <strain evidence="2 3">DSM 40356</strain>
    </source>
</reference>
<dbReference type="Proteomes" id="UP000186168">
    <property type="component" value="Unassembled WGS sequence"/>
</dbReference>
<evidence type="ECO:0000313" key="3">
    <source>
        <dbReference type="Proteomes" id="UP000186168"/>
    </source>
</evidence>
<gene>
    <name evidence="2" type="ORF">SPAR_37713</name>
</gene>
<organism evidence="2 3">
    <name type="scientific">Streptomyces sparsogenes DSM 40356</name>
    <dbReference type="NCBI Taxonomy" id="1331668"/>
    <lineage>
        <taxon>Bacteria</taxon>
        <taxon>Bacillati</taxon>
        <taxon>Actinomycetota</taxon>
        <taxon>Actinomycetes</taxon>
        <taxon>Kitasatosporales</taxon>
        <taxon>Streptomycetaceae</taxon>
        <taxon>Streptomyces</taxon>
    </lineage>
</organism>
<dbReference type="GeneID" id="96746451"/>
<dbReference type="RefSeq" id="WP_065966370.1">
    <property type="nucleotide sequence ID" value="NZ_ASQP01000481.1"/>
</dbReference>
<evidence type="ECO:0000313" key="2">
    <source>
        <dbReference type="EMBL" id="OMI34175.1"/>
    </source>
</evidence>
<sequence length="98" mass="9968">MTEQRTDRPDASRHDASPWWWGLGPIGGALLIVAGVLAGAWVFLELPGAPGESATGYYGAARVVAIGLVVGGGALLGRGRARGARAEGAEGTRERGDG</sequence>
<dbReference type="AlphaFoldDB" id="A0A1R1S783"/>
<comment type="caution">
    <text evidence="2">The sequence shown here is derived from an EMBL/GenBank/DDBJ whole genome shotgun (WGS) entry which is preliminary data.</text>
</comment>
<accession>A0A1R1S783</accession>
<feature type="transmembrane region" description="Helical" evidence="1">
    <location>
        <begin position="56"/>
        <end position="76"/>
    </location>
</feature>
<evidence type="ECO:0000256" key="1">
    <source>
        <dbReference type="SAM" id="Phobius"/>
    </source>
</evidence>
<protein>
    <submittedName>
        <fullName evidence="2">Uncharacterized protein</fullName>
    </submittedName>
</protein>
<keyword evidence="1" id="KW-0472">Membrane</keyword>